<dbReference type="OrthoDB" id="5967843at2759"/>
<dbReference type="EMBL" id="KL142425">
    <property type="protein sequence ID" value="KDR66259.1"/>
    <property type="molecule type" value="Genomic_DNA"/>
</dbReference>
<gene>
    <name evidence="3" type="ORF">GALMADRAFT_20971</name>
</gene>
<reference evidence="4" key="1">
    <citation type="journal article" date="2014" name="Proc. Natl. Acad. Sci. U.S.A.">
        <title>Extensive sampling of basidiomycete genomes demonstrates inadequacy of the white-rot/brown-rot paradigm for wood decay fungi.</title>
        <authorList>
            <person name="Riley R."/>
            <person name="Salamov A.A."/>
            <person name="Brown D.W."/>
            <person name="Nagy L.G."/>
            <person name="Floudas D."/>
            <person name="Held B.W."/>
            <person name="Levasseur A."/>
            <person name="Lombard V."/>
            <person name="Morin E."/>
            <person name="Otillar R."/>
            <person name="Lindquist E.A."/>
            <person name="Sun H."/>
            <person name="LaButti K.M."/>
            <person name="Schmutz J."/>
            <person name="Jabbour D."/>
            <person name="Luo H."/>
            <person name="Baker S.E."/>
            <person name="Pisabarro A.G."/>
            <person name="Walton J.D."/>
            <person name="Blanchette R.A."/>
            <person name="Henrissat B."/>
            <person name="Martin F."/>
            <person name="Cullen D."/>
            <person name="Hibbett D.S."/>
            <person name="Grigoriev I.V."/>
        </authorList>
    </citation>
    <scope>NUCLEOTIDE SEQUENCE [LARGE SCALE GENOMIC DNA]</scope>
    <source>
        <strain evidence="4">CBS 339.88</strain>
    </source>
</reference>
<dbReference type="Gene3D" id="3.40.50.300">
    <property type="entry name" value="P-loop containing nucleotide triphosphate hydrolases"/>
    <property type="match status" value="1"/>
</dbReference>
<proteinExistence type="predicted"/>
<feature type="non-terminal residue" evidence="3">
    <location>
        <position position="276"/>
    </location>
</feature>
<feature type="domain" description="Nephrocystin 3-like N-terminal" evidence="2">
    <location>
        <begin position="39"/>
        <end position="192"/>
    </location>
</feature>
<evidence type="ECO:0000259" key="2">
    <source>
        <dbReference type="Pfam" id="PF24883"/>
    </source>
</evidence>
<evidence type="ECO:0000256" key="1">
    <source>
        <dbReference type="ARBA" id="ARBA00022737"/>
    </source>
</evidence>
<sequence>GAFHNSGDRYDPPKCYPNTRVAVLEKVMDWIIGTFGWEEYIMWLYGPAGAGKSAIAQTIAEMCNKNHTLLASFFFSRSDPKRNSVKPLAATLAYQVAINLPQAKGLIERVVANDPAIFQRSFRAQFNALIIEPLMQIYHTWTSPVPHPYLMIIDGLDECNDTDGQRHILDTISDALSRSKDCIYLMILLASRTEQDISLAFATPAFERMTSRVALDDTYQPESDIRQYLEGCFSKIKKTHLQKRYIPTAWPSDADIFSLVTKSSGQFIYAATVIRY</sequence>
<feature type="non-terminal residue" evidence="3">
    <location>
        <position position="1"/>
    </location>
</feature>
<dbReference type="STRING" id="685588.A0A067SES6"/>
<protein>
    <recommendedName>
        <fullName evidence="2">Nephrocystin 3-like N-terminal domain-containing protein</fullName>
    </recommendedName>
</protein>
<keyword evidence="1" id="KW-0677">Repeat</keyword>
<dbReference type="Pfam" id="PF24883">
    <property type="entry name" value="NPHP3_N"/>
    <property type="match status" value="1"/>
</dbReference>
<dbReference type="SUPFAM" id="SSF52540">
    <property type="entry name" value="P-loop containing nucleoside triphosphate hydrolases"/>
    <property type="match status" value="1"/>
</dbReference>
<dbReference type="InterPro" id="IPR056884">
    <property type="entry name" value="NPHP3-like_N"/>
</dbReference>
<dbReference type="PANTHER" id="PTHR10039:SF14">
    <property type="entry name" value="NACHT DOMAIN-CONTAINING PROTEIN"/>
    <property type="match status" value="1"/>
</dbReference>
<dbReference type="HOGENOM" id="CLU_000288_6_10_1"/>
<dbReference type="AlphaFoldDB" id="A0A067SES6"/>
<name>A0A067SES6_GALM3</name>
<evidence type="ECO:0000313" key="4">
    <source>
        <dbReference type="Proteomes" id="UP000027222"/>
    </source>
</evidence>
<evidence type="ECO:0000313" key="3">
    <source>
        <dbReference type="EMBL" id="KDR66259.1"/>
    </source>
</evidence>
<organism evidence="3 4">
    <name type="scientific">Galerina marginata (strain CBS 339.88)</name>
    <dbReference type="NCBI Taxonomy" id="685588"/>
    <lineage>
        <taxon>Eukaryota</taxon>
        <taxon>Fungi</taxon>
        <taxon>Dikarya</taxon>
        <taxon>Basidiomycota</taxon>
        <taxon>Agaricomycotina</taxon>
        <taxon>Agaricomycetes</taxon>
        <taxon>Agaricomycetidae</taxon>
        <taxon>Agaricales</taxon>
        <taxon>Agaricineae</taxon>
        <taxon>Strophariaceae</taxon>
        <taxon>Galerina</taxon>
    </lineage>
</organism>
<keyword evidence="4" id="KW-1185">Reference proteome</keyword>
<dbReference type="PANTHER" id="PTHR10039">
    <property type="entry name" value="AMELOGENIN"/>
    <property type="match status" value="1"/>
</dbReference>
<dbReference type="InterPro" id="IPR027417">
    <property type="entry name" value="P-loop_NTPase"/>
</dbReference>
<dbReference type="Proteomes" id="UP000027222">
    <property type="component" value="Unassembled WGS sequence"/>
</dbReference>
<accession>A0A067SES6</accession>